<dbReference type="SUPFAM" id="SSF88697">
    <property type="entry name" value="PUA domain-like"/>
    <property type="match status" value="1"/>
</dbReference>
<dbReference type="PIRSF" id="PIRSF015601">
    <property type="entry name" value="MTase_slr0722"/>
    <property type="match status" value="1"/>
</dbReference>
<evidence type="ECO:0000256" key="3">
    <source>
        <dbReference type="ARBA" id="ARBA00022490"/>
    </source>
</evidence>
<dbReference type="InterPro" id="IPR046886">
    <property type="entry name" value="RsmE_MTase_dom"/>
</dbReference>
<accession>A0A5C6V8R4</accession>
<sequence length="232" mass="26173">MHAFYHPTLSEGNNILSKEESHHMLKVMRLKQGAEFILLNGEGKSAEATLTKADKNIAHCAVEKITIHEKKSPLINLFIAPPKSGDRLDLIVEKAPELGVNSIHFLMCRNSERKHLKVDKIQQKVIAACKQSLQAYFPAVHDFIDIHKMELQPDHSNLIFHCREDIVRTEIEKVKLHSTINLFIGPEGDFAKEEIKMLLDKGGLSTSLSNSRLRTETAALSAIIKSETLYFI</sequence>
<evidence type="ECO:0000313" key="14">
    <source>
        <dbReference type="Proteomes" id="UP000321168"/>
    </source>
</evidence>
<dbReference type="RefSeq" id="WP_147014198.1">
    <property type="nucleotide sequence ID" value="NZ_VORB01000004.1"/>
</dbReference>
<dbReference type="InterPro" id="IPR006700">
    <property type="entry name" value="RsmE"/>
</dbReference>
<evidence type="ECO:0000256" key="4">
    <source>
        <dbReference type="ARBA" id="ARBA00022552"/>
    </source>
</evidence>
<evidence type="ECO:0000256" key="5">
    <source>
        <dbReference type="ARBA" id="ARBA00022603"/>
    </source>
</evidence>
<dbReference type="Pfam" id="PF04452">
    <property type="entry name" value="Methyltrans_RNA"/>
    <property type="match status" value="1"/>
</dbReference>
<evidence type="ECO:0000259" key="11">
    <source>
        <dbReference type="Pfam" id="PF04452"/>
    </source>
</evidence>
<keyword evidence="6 10" id="KW-0808">Transferase</keyword>
<organism evidence="13 14">
    <name type="scientific">Luteibaculum oceani</name>
    <dbReference type="NCBI Taxonomy" id="1294296"/>
    <lineage>
        <taxon>Bacteria</taxon>
        <taxon>Pseudomonadati</taxon>
        <taxon>Bacteroidota</taxon>
        <taxon>Flavobacteriia</taxon>
        <taxon>Flavobacteriales</taxon>
        <taxon>Luteibaculaceae</taxon>
        <taxon>Luteibaculum</taxon>
    </lineage>
</organism>
<dbReference type="NCBIfam" id="TIGR00046">
    <property type="entry name" value="RsmE family RNA methyltransferase"/>
    <property type="match status" value="1"/>
</dbReference>
<dbReference type="Proteomes" id="UP000321168">
    <property type="component" value="Unassembled WGS sequence"/>
</dbReference>
<evidence type="ECO:0000256" key="9">
    <source>
        <dbReference type="ARBA" id="ARBA00047944"/>
    </source>
</evidence>
<keyword evidence="14" id="KW-1185">Reference proteome</keyword>
<name>A0A5C6V8R4_9FLAO</name>
<protein>
    <recommendedName>
        <fullName evidence="10">Ribosomal RNA small subunit methyltransferase E</fullName>
        <ecNumber evidence="10">2.1.1.193</ecNumber>
    </recommendedName>
</protein>
<gene>
    <name evidence="13" type="ORF">FRX97_05545</name>
</gene>
<dbReference type="PANTHER" id="PTHR30027:SF3">
    <property type="entry name" value="16S RRNA (URACIL(1498)-N(3))-METHYLTRANSFERASE"/>
    <property type="match status" value="1"/>
</dbReference>
<evidence type="ECO:0000256" key="1">
    <source>
        <dbReference type="ARBA" id="ARBA00004496"/>
    </source>
</evidence>
<evidence type="ECO:0000256" key="7">
    <source>
        <dbReference type="ARBA" id="ARBA00022691"/>
    </source>
</evidence>
<evidence type="ECO:0000313" key="13">
    <source>
        <dbReference type="EMBL" id="TXC81469.1"/>
    </source>
</evidence>
<keyword evidence="5 10" id="KW-0489">Methyltransferase</keyword>
<dbReference type="CDD" id="cd18084">
    <property type="entry name" value="RsmE-like"/>
    <property type="match status" value="1"/>
</dbReference>
<dbReference type="GO" id="GO:0070475">
    <property type="term" value="P:rRNA base methylation"/>
    <property type="evidence" value="ECO:0007669"/>
    <property type="project" value="TreeGrafter"/>
</dbReference>
<dbReference type="SUPFAM" id="SSF75217">
    <property type="entry name" value="alpha/beta knot"/>
    <property type="match status" value="1"/>
</dbReference>
<feature type="domain" description="Ribosomal RNA small subunit methyltransferase E methyltransferase" evidence="11">
    <location>
        <begin position="72"/>
        <end position="223"/>
    </location>
</feature>
<keyword evidence="7 10" id="KW-0949">S-adenosyl-L-methionine</keyword>
<dbReference type="EC" id="2.1.1.193" evidence="10"/>
<evidence type="ECO:0000259" key="12">
    <source>
        <dbReference type="Pfam" id="PF20260"/>
    </source>
</evidence>
<comment type="subcellular location">
    <subcellularLocation>
        <location evidence="1 10">Cytoplasm</location>
    </subcellularLocation>
</comment>
<comment type="similarity">
    <text evidence="2 10">Belongs to the RNA methyltransferase RsmE family.</text>
</comment>
<feature type="domain" description="Ribosomal RNA small subunit methyltransferase E PUA-like" evidence="12">
    <location>
        <begin position="16"/>
        <end position="62"/>
    </location>
</feature>
<dbReference type="InterPro" id="IPR015947">
    <property type="entry name" value="PUA-like_sf"/>
</dbReference>
<reference evidence="13 14" key="1">
    <citation type="submission" date="2019-08" db="EMBL/GenBank/DDBJ databases">
        <title>Genome of Luteibaculum oceani JCM 18817.</title>
        <authorList>
            <person name="Bowman J.P."/>
        </authorList>
    </citation>
    <scope>NUCLEOTIDE SEQUENCE [LARGE SCALE GENOMIC DNA]</scope>
    <source>
        <strain evidence="13 14">JCM 18817</strain>
    </source>
</reference>
<comment type="caution">
    <text evidence="13">The sequence shown here is derived from an EMBL/GenBank/DDBJ whole genome shotgun (WGS) entry which is preliminary data.</text>
</comment>
<evidence type="ECO:0000256" key="2">
    <source>
        <dbReference type="ARBA" id="ARBA00005528"/>
    </source>
</evidence>
<dbReference type="AlphaFoldDB" id="A0A5C6V8R4"/>
<dbReference type="InterPro" id="IPR029026">
    <property type="entry name" value="tRNA_m1G_MTases_N"/>
</dbReference>
<keyword evidence="3 10" id="KW-0963">Cytoplasm</keyword>
<dbReference type="InterPro" id="IPR046887">
    <property type="entry name" value="RsmE_PUA-like"/>
</dbReference>
<evidence type="ECO:0000256" key="10">
    <source>
        <dbReference type="PIRNR" id="PIRNR015601"/>
    </source>
</evidence>
<keyword evidence="4 10" id="KW-0698">rRNA processing</keyword>
<dbReference type="GO" id="GO:0005737">
    <property type="term" value="C:cytoplasm"/>
    <property type="evidence" value="ECO:0007669"/>
    <property type="project" value="UniProtKB-SubCell"/>
</dbReference>
<dbReference type="Gene3D" id="2.40.240.20">
    <property type="entry name" value="Hypothetical PUA domain-like, domain 1"/>
    <property type="match status" value="1"/>
</dbReference>
<comment type="catalytic activity">
    <reaction evidence="9 10">
        <text>uridine(1498) in 16S rRNA + S-adenosyl-L-methionine = N(3)-methyluridine(1498) in 16S rRNA + S-adenosyl-L-homocysteine + H(+)</text>
        <dbReference type="Rhea" id="RHEA:42920"/>
        <dbReference type="Rhea" id="RHEA-COMP:10283"/>
        <dbReference type="Rhea" id="RHEA-COMP:10284"/>
        <dbReference type="ChEBI" id="CHEBI:15378"/>
        <dbReference type="ChEBI" id="CHEBI:57856"/>
        <dbReference type="ChEBI" id="CHEBI:59789"/>
        <dbReference type="ChEBI" id="CHEBI:65315"/>
        <dbReference type="ChEBI" id="CHEBI:74502"/>
        <dbReference type="EC" id="2.1.1.193"/>
    </reaction>
</comment>
<dbReference type="Pfam" id="PF20260">
    <property type="entry name" value="PUA_4"/>
    <property type="match status" value="1"/>
</dbReference>
<dbReference type="PANTHER" id="PTHR30027">
    <property type="entry name" value="RIBOSOMAL RNA SMALL SUBUNIT METHYLTRANSFERASE E"/>
    <property type="match status" value="1"/>
</dbReference>
<dbReference type="OrthoDB" id="9815641at2"/>
<dbReference type="InterPro" id="IPR029028">
    <property type="entry name" value="Alpha/beta_knot_MTases"/>
</dbReference>
<evidence type="ECO:0000256" key="8">
    <source>
        <dbReference type="ARBA" id="ARBA00025699"/>
    </source>
</evidence>
<proteinExistence type="inferred from homology"/>
<evidence type="ECO:0000256" key="6">
    <source>
        <dbReference type="ARBA" id="ARBA00022679"/>
    </source>
</evidence>
<dbReference type="GO" id="GO:0070042">
    <property type="term" value="F:rRNA (uridine-N3-)-methyltransferase activity"/>
    <property type="evidence" value="ECO:0007669"/>
    <property type="project" value="TreeGrafter"/>
</dbReference>
<dbReference type="Gene3D" id="3.40.1280.10">
    <property type="match status" value="1"/>
</dbReference>
<comment type="function">
    <text evidence="8 10">Specifically methylates the N3 position of the uracil ring of uridine 1498 (m3U1498) in 16S rRNA. Acts on the fully assembled 30S ribosomal subunit.</text>
</comment>
<dbReference type="EMBL" id="VORB01000004">
    <property type="protein sequence ID" value="TXC81469.1"/>
    <property type="molecule type" value="Genomic_DNA"/>
</dbReference>